<dbReference type="SUPFAM" id="SSF55252">
    <property type="entry name" value="C-terminal domain of arginine repressor"/>
    <property type="match status" value="1"/>
</dbReference>
<dbReference type="GO" id="GO:0051259">
    <property type="term" value="P:protein complex oligomerization"/>
    <property type="evidence" value="ECO:0007669"/>
    <property type="project" value="InterPro"/>
</dbReference>
<gene>
    <name evidence="7 10" type="primary">argR</name>
    <name evidence="10" type="ORF">VLK81_06160</name>
</gene>
<dbReference type="PANTHER" id="PTHR34471:SF1">
    <property type="entry name" value="ARGININE REPRESSOR"/>
    <property type="match status" value="1"/>
</dbReference>
<feature type="domain" description="Arginine repressor DNA-binding" evidence="8">
    <location>
        <begin position="1"/>
        <end position="66"/>
    </location>
</feature>
<dbReference type="SUPFAM" id="SSF46785">
    <property type="entry name" value="Winged helix' DNA-binding domain"/>
    <property type="match status" value="1"/>
</dbReference>
<dbReference type="Gene3D" id="1.10.10.10">
    <property type="entry name" value="Winged helix-like DNA-binding domain superfamily/Winged helix DNA-binding domain"/>
    <property type="match status" value="1"/>
</dbReference>
<dbReference type="PANTHER" id="PTHR34471">
    <property type="entry name" value="ARGININE REPRESSOR"/>
    <property type="match status" value="1"/>
</dbReference>
<reference evidence="10 11" key="1">
    <citation type="submission" date="2024-01" db="EMBL/GenBank/DDBJ databases">
        <title>Complete genome sequence of Citroniella saccharovorans strain M6.X9, isolated from human fecal sample.</title>
        <authorList>
            <person name="Cheng G."/>
            <person name="Westerholm M."/>
            <person name="Schnurer A."/>
        </authorList>
    </citation>
    <scope>NUCLEOTIDE SEQUENCE [LARGE SCALE GENOMIC DNA]</scope>
    <source>
        <strain evidence="10 11">DSM 29873</strain>
    </source>
</reference>
<comment type="pathway">
    <text evidence="7">Amino-acid biosynthesis; L-arginine biosynthesis [regulation].</text>
</comment>
<keyword evidence="7" id="KW-0678">Repressor</keyword>
<evidence type="ECO:0000256" key="6">
    <source>
        <dbReference type="ARBA" id="ARBA00023163"/>
    </source>
</evidence>
<accession>A0AAW9MUA0</accession>
<dbReference type="EMBL" id="JAYKOT010000003">
    <property type="protein sequence ID" value="MEB3429595.1"/>
    <property type="molecule type" value="Genomic_DNA"/>
</dbReference>
<dbReference type="GO" id="GO:0034618">
    <property type="term" value="F:arginine binding"/>
    <property type="evidence" value="ECO:0007669"/>
    <property type="project" value="InterPro"/>
</dbReference>
<keyword evidence="7" id="KW-0055">Arginine biosynthesis</keyword>
<evidence type="ECO:0000259" key="8">
    <source>
        <dbReference type="Pfam" id="PF01316"/>
    </source>
</evidence>
<dbReference type="GO" id="GO:0006526">
    <property type="term" value="P:L-arginine biosynthetic process"/>
    <property type="evidence" value="ECO:0007669"/>
    <property type="project" value="UniProtKB-KW"/>
</dbReference>
<dbReference type="AlphaFoldDB" id="A0AAW9MUA0"/>
<keyword evidence="11" id="KW-1185">Reference proteome</keyword>
<dbReference type="PRINTS" id="PR01467">
    <property type="entry name" value="ARGREPRESSOR"/>
</dbReference>
<evidence type="ECO:0000256" key="4">
    <source>
        <dbReference type="ARBA" id="ARBA00023015"/>
    </source>
</evidence>
<comment type="function">
    <text evidence="7">Regulates arginine biosynthesis genes.</text>
</comment>
<dbReference type="InterPro" id="IPR036388">
    <property type="entry name" value="WH-like_DNA-bd_sf"/>
</dbReference>
<dbReference type="GO" id="GO:1900079">
    <property type="term" value="P:regulation of arginine biosynthetic process"/>
    <property type="evidence" value="ECO:0007669"/>
    <property type="project" value="UniProtKB-UniRule"/>
</dbReference>
<comment type="similarity">
    <text evidence="2 7">Belongs to the ArgR family.</text>
</comment>
<sequence>MKKYTRQRLILDLIEENIIKTQEELSEYLQKSGVRATQATISRDIKELRISKVQTVDGDYRYSIIDTVHDSLNERLIKIFRSAVLSIRRNDDLIIVKTILNTGTVCGHAITNAKIKGIAGIITGNDTIFIAVDEKRDIDKIIDEIKSIVK</sequence>
<dbReference type="Proteomes" id="UP001357733">
    <property type="component" value="Unassembled WGS sequence"/>
</dbReference>
<comment type="caution">
    <text evidence="10">The sequence shown here is derived from an EMBL/GenBank/DDBJ whole genome shotgun (WGS) entry which is preliminary data.</text>
</comment>
<dbReference type="RefSeq" id="WP_324619776.1">
    <property type="nucleotide sequence ID" value="NZ_JAYKOT010000003.1"/>
</dbReference>
<dbReference type="GO" id="GO:0005737">
    <property type="term" value="C:cytoplasm"/>
    <property type="evidence" value="ECO:0007669"/>
    <property type="project" value="UniProtKB-SubCell"/>
</dbReference>
<dbReference type="Gene3D" id="3.30.1360.40">
    <property type="match status" value="1"/>
</dbReference>
<dbReference type="InterPro" id="IPR036390">
    <property type="entry name" value="WH_DNA-bd_sf"/>
</dbReference>
<keyword evidence="4 7" id="KW-0805">Transcription regulation</keyword>
<keyword evidence="3 7" id="KW-0963">Cytoplasm</keyword>
<dbReference type="GO" id="GO:0003677">
    <property type="term" value="F:DNA binding"/>
    <property type="evidence" value="ECO:0007669"/>
    <property type="project" value="UniProtKB-KW"/>
</dbReference>
<comment type="subcellular location">
    <subcellularLocation>
        <location evidence="1 7">Cytoplasm</location>
    </subcellularLocation>
</comment>
<dbReference type="InterPro" id="IPR001669">
    <property type="entry name" value="Arg_repress"/>
</dbReference>
<dbReference type="InterPro" id="IPR020899">
    <property type="entry name" value="Arg_repress_C"/>
</dbReference>
<evidence type="ECO:0000256" key="7">
    <source>
        <dbReference type="HAMAP-Rule" id="MF_00173"/>
    </source>
</evidence>
<dbReference type="InterPro" id="IPR036251">
    <property type="entry name" value="Arg_repress_C_sf"/>
</dbReference>
<evidence type="ECO:0000256" key="2">
    <source>
        <dbReference type="ARBA" id="ARBA00008316"/>
    </source>
</evidence>
<dbReference type="Pfam" id="PF01316">
    <property type="entry name" value="Arg_repressor"/>
    <property type="match status" value="1"/>
</dbReference>
<keyword evidence="7" id="KW-0028">Amino-acid biosynthesis</keyword>
<protein>
    <recommendedName>
        <fullName evidence="7">Arginine repressor</fullName>
    </recommendedName>
</protein>
<feature type="domain" description="Arginine repressor C-terminal" evidence="9">
    <location>
        <begin position="80"/>
        <end position="146"/>
    </location>
</feature>
<evidence type="ECO:0000256" key="1">
    <source>
        <dbReference type="ARBA" id="ARBA00004496"/>
    </source>
</evidence>
<evidence type="ECO:0000313" key="10">
    <source>
        <dbReference type="EMBL" id="MEB3429595.1"/>
    </source>
</evidence>
<dbReference type="InterPro" id="IPR020900">
    <property type="entry name" value="Arg_repress_DNA-bd"/>
</dbReference>
<evidence type="ECO:0000256" key="5">
    <source>
        <dbReference type="ARBA" id="ARBA00023125"/>
    </source>
</evidence>
<keyword evidence="5 7" id="KW-0238">DNA-binding</keyword>
<dbReference type="Pfam" id="PF02863">
    <property type="entry name" value="Arg_repressor_C"/>
    <property type="match status" value="1"/>
</dbReference>
<keyword evidence="6 7" id="KW-0804">Transcription</keyword>
<evidence type="ECO:0000256" key="3">
    <source>
        <dbReference type="ARBA" id="ARBA00022490"/>
    </source>
</evidence>
<organism evidence="10 11">
    <name type="scientific">Citroniella saccharovorans</name>
    <dbReference type="NCBI Taxonomy" id="2053367"/>
    <lineage>
        <taxon>Bacteria</taxon>
        <taxon>Bacillati</taxon>
        <taxon>Bacillota</taxon>
        <taxon>Tissierellia</taxon>
        <taxon>Tissierellales</taxon>
        <taxon>Peptoniphilaceae</taxon>
        <taxon>Citroniella</taxon>
    </lineage>
</organism>
<proteinExistence type="inferred from homology"/>
<name>A0AAW9MUA0_9FIRM</name>
<dbReference type="HAMAP" id="MF_00173">
    <property type="entry name" value="Arg_repressor"/>
    <property type="match status" value="1"/>
</dbReference>
<evidence type="ECO:0000259" key="9">
    <source>
        <dbReference type="Pfam" id="PF02863"/>
    </source>
</evidence>
<dbReference type="GO" id="GO:0003700">
    <property type="term" value="F:DNA-binding transcription factor activity"/>
    <property type="evidence" value="ECO:0007669"/>
    <property type="project" value="UniProtKB-UniRule"/>
</dbReference>
<evidence type="ECO:0000313" key="11">
    <source>
        <dbReference type="Proteomes" id="UP001357733"/>
    </source>
</evidence>